<keyword evidence="3 7" id="KW-0136">Cellulose degradation</keyword>
<keyword evidence="9" id="KW-0732">Signal</keyword>
<dbReference type="Gene3D" id="2.60.40.290">
    <property type="match status" value="1"/>
</dbReference>
<dbReference type="KEGG" id="bpb:bpr_I1499"/>
<dbReference type="Pfam" id="PF00553">
    <property type="entry name" value="CBM_2"/>
    <property type="match status" value="1"/>
</dbReference>
<dbReference type="PROSITE" id="PS51173">
    <property type="entry name" value="CBM2"/>
    <property type="match status" value="1"/>
</dbReference>
<evidence type="ECO:0000256" key="4">
    <source>
        <dbReference type="ARBA" id="ARBA00023277"/>
    </source>
</evidence>
<dbReference type="Pfam" id="PF00150">
    <property type="entry name" value="Cellulase"/>
    <property type="match status" value="1"/>
</dbReference>
<dbReference type="AlphaFoldDB" id="E0RWD8"/>
<dbReference type="Proteomes" id="UP000001299">
    <property type="component" value="Chromosome 1"/>
</dbReference>
<feature type="chain" id="PRO_5003139782" description="Endoglucanase" evidence="9">
    <location>
        <begin position="35"/>
        <end position="616"/>
    </location>
</feature>
<keyword evidence="2 7" id="KW-0378">Hydrolase</keyword>
<name>E0RWD8_BUTPB</name>
<dbReference type="CAZy" id="CBM2">
    <property type="family name" value="Carbohydrate-Binding Module Family 2"/>
</dbReference>
<dbReference type="SUPFAM" id="SSF51445">
    <property type="entry name" value="(Trans)glycosidases"/>
    <property type="match status" value="1"/>
</dbReference>
<dbReference type="RefSeq" id="WP_013280890.1">
    <property type="nucleotide sequence ID" value="NC_014387.1"/>
</dbReference>
<evidence type="ECO:0000256" key="6">
    <source>
        <dbReference type="ARBA" id="ARBA00023326"/>
    </source>
</evidence>
<dbReference type="eggNOG" id="COG2730">
    <property type="taxonomic scope" value="Bacteria"/>
</dbReference>
<keyword evidence="6 7" id="KW-0624">Polysaccharide degradation</keyword>
<dbReference type="SUPFAM" id="SSF49384">
    <property type="entry name" value="Carbohydrate-binding domain"/>
    <property type="match status" value="1"/>
</dbReference>
<evidence type="ECO:0000256" key="5">
    <source>
        <dbReference type="ARBA" id="ARBA00023295"/>
    </source>
</evidence>
<sequence length="616" mass="68538">MRKSIKSFCSKALIGTLSAVLVAGSGLTTLDVYAANTQVNASFETNLTTEYTINNWGSGYQVLIKVKNATTKRADNWALKVNKNDVSIDSSWNVKITENGNYYEISPMEWNKTIEPGQAVEFGIQGSGHVGNSIEILTSGSISGGGEVVDPDPTPVDPDPTPVDPDPTPVDPDPTPVDPDPTPVDPTPTPDPHQGDAVTGDDWLHAKGGRIYDKYGHEVYLTGANWFGFNCSERVFHGLWSANMTDVVEGMADHGINLVRVPISTELLFEWKSGKNVKVNINSYANPELKRADGSDMGSREVFDVFLALCKENGIKVMMDCHSADANNSGHNYNVWYGPNGFTTQDWIDGWTWFVNEYKNDDTIIACDLKNEPHGKFSQSEKVSAKWDNSTDENNWRYAASRCGKAILAINPNLLIMVEGIEETPRPGFDYNSGTQDPNATEDQLKYYGDWWGGNLRLAGDLPVDLGAYQSQLVYSPHDYGPLVYEQSWFKKDFSEKTLLADVWYDNWFYLQDQQIAPILIGEWGGFMDGGSNEKYLNIMANFIAKNKINHTFWCINPNSGDTGGLLEGDWVTWDAAKYNMMKKTLWSDSKTGRFVGLDHEIPLGSKGETVTEFYR</sequence>
<dbReference type="PANTHER" id="PTHR35923">
    <property type="entry name" value="MAJOR EXTRACELLULAR ENDOGLUCANASE"/>
    <property type="match status" value="1"/>
</dbReference>
<dbReference type="STRING" id="515622.bpr_I1499"/>
<dbReference type="EC" id="3.2.1.4" evidence="7"/>
<evidence type="ECO:0000256" key="3">
    <source>
        <dbReference type="ARBA" id="ARBA00023001"/>
    </source>
</evidence>
<feature type="signal peptide" evidence="9">
    <location>
        <begin position="1"/>
        <end position="34"/>
    </location>
</feature>
<evidence type="ECO:0000259" key="10">
    <source>
        <dbReference type="PROSITE" id="PS51173"/>
    </source>
</evidence>
<feature type="domain" description="CBM2" evidence="10">
    <location>
        <begin position="40"/>
        <end position="145"/>
    </location>
</feature>
<gene>
    <name evidence="11" type="primary">cel5B</name>
    <name evidence="11" type="ordered locus">bpr_I1499</name>
</gene>
<evidence type="ECO:0000313" key="11">
    <source>
        <dbReference type="EMBL" id="ADL34236.1"/>
    </source>
</evidence>
<dbReference type="GO" id="GO:0030245">
    <property type="term" value="P:cellulose catabolic process"/>
    <property type="evidence" value="ECO:0007669"/>
    <property type="project" value="UniProtKB-KW"/>
</dbReference>
<evidence type="ECO:0000256" key="8">
    <source>
        <dbReference type="SAM" id="MobiDB-lite"/>
    </source>
</evidence>
<comment type="catalytic activity">
    <reaction evidence="1 7">
        <text>Endohydrolysis of (1-&gt;4)-beta-D-glucosidic linkages in cellulose, lichenin and cereal beta-D-glucans.</text>
        <dbReference type="EC" id="3.2.1.4"/>
    </reaction>
</comment>
<dbReference type="EMBL" id="CP001810">
    <property type="protein sequence ID" value="ADL34236.1"/>
    <property type="molecule type" value="Genomic_DNA"/>
</dbReference>
<feature type="compositionally biased region" description="Pro residues" evidence="8">
    <location>
        <begin position="152"/>
        <end position="191"/>
    </location>
</feature>
<evidence type="ECO:0000256" key="2">
    <source>
        <dbReference type="ARBA" id="ARBA00022801"/>
    </source>
</evidence>
<dbReference type="SMART" id="SM00637">
    <property type="entry name" value="CBD_II"/>
    <property type="match status" value="1"/>
</dbReference>
<reference evidence="11 12" key="1">
    <citation type="journal article" date="2010" name="PLoS ONE">
        <title>The glycobiome of the rumen bacterium Butyrivibrio proteoclasticus B316(T) highlights adaptation to a polysaccharide-rich environment.</title>
        <authorList>
            <person name="Kelly W.J."/>
            <person name="Leahy S.C."/>
            <person name="Altermann E."/>
            <person name="Yeoman C.J."/>
            <person name="Dunne J.C."/>
            <person name="Kong Z."/>
            <person name="Pacheco D.M."/>
            <person name="Li D."/>
            <person name="Noel S.J."/>
            <person name="Moon C.D."/>
            <person name="Cookson A.L."/>
            <person name="Attwood G.T."/>
        </authorList>
    </citation>
    <scope>NUCLEOTIDE SEQUENCE [LARGE SCALE GENOMIC DNA]</scope>
    <source>
        <strain evidence="12">ATCC 51982 / DSM 14932 / B316</strain>
    </source>
</reference>
<feature type="region of interest" description="Disordered" evidence="8">
    <location>
        <begin position="136"/>
        <end position="202"/>
    </location>
</feature>
<keyword evidence="5 7" id="KW-0326">Glycosidase</keyword>
<evidence type="ECO:0000256" key="1">
    <source>
        <dbReference type="ARBA" id="ARBA00000966"/>
    </source>
</evidence>
<evidence type="ECO:0000313" key="12">
    <source>
        <dbReference type="Proteomes" id="UP000001299"/>
    </source>
</evidence>
<dbReference type="InterPro" id="IPR001919">
    <property type="entry name" value="CBD2"/>
</dbReference>
<dbReference type="GO" id="GO:0030247">
    <property type="term" value="F:polysaccharide binding"/>
    <property type="evidence" value="ECO:0007669"/>
    <property type="project" value="UniProtKB-UniRule"/>
</dbReference>
<evidence type="ECO:0000256" key="9">
    <source>
        <dbReference type="SAM" id="SignalP"/>
    </source>
</evidence>
<dbReference type="CAZy" id="GH5">
    <property type="family name" value="Glycoside Hydrolase Family 5"/>
</dbReference>
<dbReference type="GO" id="GO:0008810">
    <property type="term" value="F:cellulase activity"/>
    <property type="evidence" value="ECO:0007669"/>
    <property type="project" value="UniProtKB-EC"/>
</dbReference>
<protein>
    <recommendedName>
        <fullName evidence="7">Endoglucanase</fullName>
        <ecNumber evidence="7">3.2.1.4</ecNumber>
    </recommendedName>
</protein>
<dbReference type="InterPro" id="IPR017853">
    <property type="entry name" value="GH"/>
</dbReference>
<dbReference type="InterPro" id="IPR001547">
    <property type="entry name" value="Glyco_hydro_5"/>
</dbReference>
<keyword evidence="4 7" id="KW-0119">Carbohydrate metabolism</keyword>
<dbReference type="InterPro" id="IPR012291">
    <property type="entry name" value="CBM2_carb-bd_dom_sf"/>
</dbReference>
<proteinExistence type="inferred from homology"/>
<accession>E0RWD8</accession>
<dbReference type="PANTHER" id="PTHR35923:SF2">
    <property type="entry name" value="ENDOGLUCANASE"/>
    <property type="match status" value="1"/>
</dbReference>
<dbReference type="HOGENOM" id="CLU_026903_0_0_9"/>
<dbReference type="Gene3D" id="3.20.20.80">
    <property type="entry name" value="Glycosidases"/>
    <property type="match status" value="1"/>
</dbReference>
<organism evidence="11 12">
    <name type="scientific">Butyrivibrio proteoclasticus (strain ATCC 51982 / DSM 14932 / B316)</name>
    <name type="common">Clostridium proteoclasticum</name>
    <dbReference type="NCBI Taxonomy" id="515622"/>
    <lineage>
        <taxon>Bacteria</taxon>
        <taxon>Bacillati</taxon>
        <taxon>Bacillota</taxon>
        <taxon>Clostridia</taxon>
        <taxon>Lachnospirales</taxon>
        <taxon>Lachnospiraceae</taxon>
        <taxon>Butyrivibrio</taxon>
    </lineage>
</organism>
<comment type="similarity">
    <text evidence="7">Belongs to the glycosyl hydrolase 5 (cellulase A) family.</text>
</comment>
<dbReference type="InterPro" id="IPR008965">
    <property type="entry name" value="CBM2/CBM3_carb-bd_dom_sf"/>
</dbReference>
<evidence type="ECO:0000256" key="7">
    <source>
        <dbReference type="RuleBase" id="RU361153"/>
    </source>
</evidence>
<keyword evidence="12" id="KW-1185">Reference proteome</keyword>